<keyword evidence="2" id="KW-1185">Reference proteome</keyword>
<protein>
    <submittedName>
        <fullName evidence="1">Uncharacterized protein</fullName>
    </submittedName>
</protein>
<comment type="caution">
    <text evidence="1">The sequence shown here is derived from an EMBL/GenBank/DDBJ whole genome shotgun (WGS) entry which is preliminary data.</text>
</comment>
<dbReference type="Proteomes" id="UP001057402">
    <property type="component" value="Chromosome 11"/>
</dbReference>
<sequence>MKKLFLLLIVLIFVVCALDCPAPVEARKLLEDNSGGVTMGATQRPGVASASLIIRPQGIPRPIPKPSPGICRKCLPSPKTIAGLCSKCKKACPPRVQQPPKLLVPVCAQCRKYCPQQ</sequence>
<gene>
    <name evidence="1" type="ORF">MLD38_037011</name>
</gene>
<organism evidence="1 2">
    <name type="scientific">Melastoma candidum</name>
    <dbReference type="NCBI Taxonomy" id="119954"/>
    <lineage>
        <taxon>Eukaryota</taxon>
        <taxon>Viridiplantae</taxon>
        <taxon>Streptophyta</taxon>
        <taxon>Embryophyta</taxon>
        <taxon>Tracheophyta</taxon>
        <taxon>Spermatophyta</taxon>
        <taxon>Magnoliopsida</taxon>
        <taxon>eudicotyledons</taxon>
        <taxon>Gunneridae</taxon>
        <taxon>Pentapetalae</taxon>
        <taxon>rosids</taxon>
        <taxon>malvids</taxon>
        <taxon>Myrtales</taxon>
        <taxon>Melastomataceae</taxon>
        <taxon>Melastomatoideae</taxon>
        <taxon>Melastomateae</taxon>
        <taxon>Melastoma</taxon>
    </lineage>
</organism>
<evidence type="ECO:0000313" key="1">
    <source>
        <dbReference type="EMBL" id="KAI4312170.1"/>
    </source>
</evidence>
<reference evidence="2" key="1">
    <citation type="journal article" date="2023" name="Front. Plant Sci.">
        <title>Chromosomal-level genome assembly of Melastoma candidum provides insights into trichome evolution.</title>
        <authorList>
            <person name="Zhong Y."/>
            <person name="Wu W."/>
            <person name="Sun C."/>
            <person name="Zou P."/>
            <person name="Liu Y."/>
            <person name="Dai S."/>
            <person name="Zhou R."/>
        </authorList>
    </citation>
    <scope>NUCLEOTIDE SEQUENCE [LARGE SCALE GENOMIC DNA]</scope>
</reference>
<evidence type="ECO:0000313" key="2">
    <source>
        <dbReference type="Proteomes" id="UP001057402"/>
    </source>
</evidence>
<proteinExistence type="predicted"/>
<accession>A0ACB9LNA9</accession>
<name>A0ACB9LNA9_9MYRT</name>
<dbReference type="EMBL" id="CM042890">
    <property type="protein sequence ID" value="KAI4312170.1"/>
    <property type="molecule type" value="Genomic_DNA"/>
</dbReference>